<evidence type="ECO:0000256" key="1">
    <source>
        <dbReference type="SAM" id="MobiDB-lite"/>
    </source>
</evidence>
<comment type="caution">
    <text evidence="2">The sequence shown here is derived from an EMBL/GenBank/DDBJ whole genome shotgun (WGS) entry which is preliminary data.</text>
</comment>
<evidence type="ECO:0000313" key="2">
    <source>
        <dbReference type="EMBL" id="KAJ7667322.1"/>
    </source>
</evidence>
<proteinExistence type="predicted"/>
<dbReference type="EMBL" id="JARKIE010000202">
    <property type="protein sequence ID" value="KAJ7667322.1"/>
    <property type="molecule type" value="Genomic_DNA"/>
</dbReference>
<reference evidence="2" key="1">
    <citation type="submission" date="2023-03" db="EMBL/GenBank/DDBJ databases">
        <title>Massive genome expansion in bonnet fungi (Mycena s.s.) driven by repeated elements and novel gene families across ecological guilds.</title>
        <authorList>
            <consortium name="Lawrence Berkeley National Laboratory"/>
            <person name="Harder C.B."/>
            <person name="Miyauchi S."/>
            <person name="Viragh M."/>
            <person name="Kuo A."/>
            <person name="Thoen E."/>
            <person name="Andreopoulos B."/>
            <person name="Lu D."/>
            <person name="Skrede I."/>
            <person name="Drula E."/>
            <person name="Henrissat B."/>
            <person name="Morin E."/>
            <person name="Kohler A."/>
            <person name="Barry K."/>
            <person name="LaButti K."/>
            <person name="Morin E."/>
            <person name="Salamov A."/>
            <person name="Lipzen A."/>
            <person name="Mereny Z."/>
            <person name="Hegedus B."/>
            <person name="Baldrian P."/>
            <person name="Stursova M."/>
            <person name="Weitz H."/>
            <person name="Taylor A."/>
            <person name="Grigoriev I.V."/>
            <person name="Nagy L.G."/>
            <person name="Martin F."/>
            <person name="Kauserud H."/>
        </authorList>
    </citation>
    <scope>NUCLEOTIDE SEQUENCE</scope>
    <source>
        <strain evidence="2">CBHHK067</strain>
    </source>
</reference>
<accession>A0AAD7CWH2</accession>
<keyword evidence="3" id="KW-1185">Reference proteome</keyword>
<organism evidence="2 3">
    <name type="scientific">Mycena rosella</name>
    <name type="common">Pink bonnet</name>
    <name type="synonym">Agaricus rosellus</name>
    <dbReference type="NCBI Taxonomy" id="1033263"/>
    <lineage>
        <taxon>Eukaryota</taxon>
        <taxon>Fungi</taxon>
        <taxon>Dikarya</taxon>
        <taxon>Basidiomycota</taxon>
        <taxon>Agaricomycotina</taxon>
        <taxon>Agaricomycetes</taxon>
        <taxon>Agaricomycetidae</taxon>
        <taxon>Agaricales</taxon>
        <taxon>Marasmiineae</taxon>
        <taxon>Mycenaceae</taxon>
        <taxon>Mycena</taxon>
    </lineage>
</organism>
<dbReference type="AlphaFoldDB" id="A0AAD7CWH2"/>
<feature type="region of interest" description="Disordered" evidence="1">
    <location>
        <begin position="1"/>
        <end position="23"/>
    </location>
</feature>
<gene>
    <name evidence="2" type="ORF">B0H17DRAFT_1184209</name>
</gene>
<name>A0AAD7CWH2_MYCRO</name>
<evidence type="ECO:0000313" key="3">
    <source>
        <dbReference type="Proteomes" id="UP001221757"/>
    </source>
</evidence>
<sequence length="186" mass="19866">MGRGGYGAQLRGQHGMARERKGGHALGDGYGKYAPGAGLVLIQNEPMSYLRLSRALRERAQSADAAGLRIKAWRVGVSLEESDAGKRRGAAGLHRHLSCKLLQARESASVAMCHAQPSEPLPANSECILLSPTCSSMLCDLSPACRVAFQSIPCISQLHAHGHSRPPFDRHPYSAASLFTSSAVHI</sequence>
<dbReference type="Proteomes" id="UP001221757">
    <property type="component" value="Unassembled WGS sequence"/>
</dbReference>
<protein>
    <submittedName>
        <fullName evidence="2">Uncharacterized protein</fullName>
    </submittedName>
</protein>